<evidence type="ECO:0000313" key="1">
    <source>
        <dbReference type="EMBL" id="KKN01841.1"/>
    </source>
</evidence>
<organism evidence="1">
    <name type="scientific">marine sediment metagenome</name>
    <dbReference type="NCBI Taxonomy" id="412755"/>
    <lineage>
        <taxon>unclassified sequences</taxon>
        <taxon>metagenomes</taxon>
        <taxon>ecological metagenomes</taxon>
    </lineage>
</organism>
<name>A0A0F9PLF8_9ZZZZ</name>
<accession>A0A0F9PLF8</accession>
<comment type="caution">
    <text evidence="1">The sequence shown here is derived from an EMBL/GenBank/DDBJ whole genome shotgun (WGS) entry which is preliminary data.</text>
</comment>
<protein>
    <submittedName>
        <fullName evidence="1">Uncharacterized protein</fullName>
    </submittedName>
</protein>
<dbReference type="AlphaFoldDB" id="A0A0F9PLF8"/>
<gene>
    <name evidence="1" type="ORF">LCGC14_1123770</name>
</gene>
<sequence>MIEKLTIEIAWLMPRRLVYWCAIRLGAHATTGKYSNTVTPDLLFMDGLRRWDTE</sequence>
<proteinExistence type="predicted"/>
<reference evidence="1" key="1">
    <citation type="journal article" date="2015" name="Nature">
        <title>Complex archaea that bridge the gap between prokaryotes and eukaryotes.</title>
        <authorList>
            <person name="Spang A."/>
            <person name="Saw J.H."/>
            <person name="Jorgensen S.L."/>
            <person name="Zaremba-Niedzwiedzka K."/>
            <person name="Martijn J."/>
            <person name="Lind A.E."/>
            <person name="van Eijk R."/>
            <person name="Schleper C."/>
            <person name="Guy L."/>
            <person name="Ettema T.J."/>
        </authorList>
    </citation>
    <scope>NUCLEOTIDE SEQUENCE</scope>
</reference>
<dbReference type="EMBL" id="LAZR01005217">
    <property type="protein sequence ID" value="KKN01841.1"/>
    <property type="molecule type" value="Genomic_DNA"/>
</dbReference>